<proteinExistence type="predicted"/>
<sequence length="136" mass="15554">MDTQFNKEDDNYNCVDSDNVTLNGFSFCTRHGLELCGKCPTDNRLTNNITIEDMLHEKLTEEELETKWKGDDREPFSVTKNWTRGGSGKPCCITHKEVACEECFNWGGKILTEIQGGGKKVRKTTRRTKDKSTRLE</sequence>
<organism evidence="2">
    <name type="scientific">Absidia glauca</name>
    <name type="common">Pin mould</name>
    <dbReference type="NCBI Taxonomy" id="4829"/>
    <lineage>
        <taxon>Eukaryota</taxon>
        <taxon>Fungi</taxon>
        <taxon>Fungi incertae sedis</taxon>
        <taxon>Mucoromycota</taxon>
        <taxon>Mucoromycotina</taxon>
        <taxon>Mucoromycetes</taxon>
        <taxon>Mucorales</taxon>
        <taxon>Cunninghamellaceae</taxon>
        <taxon>Absidia</taxon>
    </lineage>
</organism>
<reference evidence="2" key="1">
    <citation type="submission" date="2016-04" db="EMBL/GenBank/DDBJ databases">
        <authorList>
            <person name="Evans L.H."/>
            <person name="Alamgir A."/>
            <person name="Owens N."/>
            <person name="Weber N.D."/>
            <person name="Virtaneva K."/>
            <person name="Barbian K."/>
            <person name="Babar A."/>
            <person name="Rosenke K."/>
        </authorList>
    </citation>
    <scope>NUCLEOTIDE SEQUENCE [LARGE SCALE GENOMIC DNA]</scope>
    <source>
        <strain evidence="2">CBS 101.48</strain>
    </source>
</reference>
<dbReference type="Proteomes" id="UP000078561">
    <property type="component" value="Unassembled WGS sequence"/>
</dbReference>
<dbReference type="OrthoDB" id="341421at2759"/>
<evidence type="ECO:0000256" key="1">
    <source>
        <dbReference type="SAM" id="MobiDB-lite"/>
    </source>
</evidence>
<accession>A0A168P1H0</accession>
<protein>
    <submittedName>
        <fullName evidence="2">Uncharacterized protein</fullName>
    </submittedName>
</protein>
<feature type="region of interest" description="Disordered" evidence="1">
    <location>
        <begin position="117"/>
        <end position="136"/>
    </location>
</feature>
<name>A0A168P1H0_ABSGL</name>
<gene>
    <name evidence="2" type="primary">ABSGL_07348.1 scaffold 8789</name>
</gene>
<feature type="compositionally biased region" description="Basic residues" evidence="1">
    <location>
        <begin position="119"/>
        <end position="129"/>
    </location>
</feature>
<dbReference type="EMBL" id="LT553539">
    <property type="protein sequence ID" value="SAM01605.1"/>
    <property type="molecule type" value="Genomic_DNA"/>
</dbReference>
<dbReference type="InParanoid" id="A0A168P1H0"/>
<evidence type="ECO:0000313" key="2">
    <source>
        <dbReference type="EMBL" id="SAM01605.1"/>
    </source>
</evidence>
<dbReference type="AlphaFoldDB" id="A0A168P1H0"/>
<evidence type="ECO:0000313" key="3">
    <source>
        <dbReference type="Proteomes" id="UP000078561"/>
    </source>
</evidence>
<keyword evidence="3" id="KW-1185">Reference proteome</keyword>